<keyword evidence="3" id="KW-0732">Signal</keyword>
<feature type="region of interest" description="Disordered" evidence="2">
    <location>
        <begin position="1188"/>
        <end position="1241"/>
    </location>
</feature>
<evidence type="ECO:0000313" key="5">
    <source>
        <dbReference type="Proteomes" id="UP000245771"/>
    </source>
</evidence>
<gene>
    <name evidence="4" type="ORF">FA14DRAFT_160469</name>
</gene>
<dbReference type="STRING" id="1280837.A0A316VDT9"/>
<accession>A0A316VDT9</accession>
<dbReference type="Gene3D" id="1.25.40.10">
    <property type="entry name" value="Tetratricopeptide repeat domain"/>
    <property type="match status" value="3"/>
</dbReference>
<feature type="signal peptide" evidence="3">
    <location>
        <begin position="1"/>
        <end position="45"/>
    </location>
</feature>
<dbReference type="GO" id="GO:0005789">
    <property type="term" value="C:endoplasmic reticulum membrane"/>
    <property type="evidence" value="ECO:0007669"/>
    <property type="project" value="TreeGrafter"/>
</dbReference>
<feature type="compositionally biased region" description="Low complexity" evidence="2">
    <location>
        <begin position="260"/>
        <end position="271"/>
    </location>
</feature>
<feature type="compositionally biased region" description="Low complexity" evidence="2">
    <location>
        <begin position="1211"/>
        <end position="1220"/>
    </location>
</feature>
<evidence type="ECO:0000313" key="4">
    <source>
        <dbReference type="EMBL" id="PWN35238.1"/>
    </source>
</evidence>
<feature type="compositionally biased region" description="Basic and acidic residues" evidence="2">
    <location>
        <begin position="106"/>
        <end position="122"/>
    </location>
</feature>
<dbReference type="Proteomes" id="UP000245771">
    <property type="component" value="Unassembled WGS sequence"/>
</dbReference>
<feature type="region of interest" description="Disordered" evidence="2">
    <location>
        <begin position="1100"/>
        <end position="1141"/>
    </location>
</feature>
<dbReference type="InParanoid" id="A0A316VDT9"/>
<feature type="region of interest" description="Disordered" evidence="2">
    <location>
        <begin position="247"/>
        <end position="294"/>
    </location>
</feature>
<sequence length="1241" mass="135660">MIGIDSGRKRGRRRLGRWSWSRGIGLLALCALILFCLSQVQTTLAEDSNVVVQSPAQEDDMVVPTSPTPPSPNPSSKSMTADEAYDRAIRLLRSTLANQKASSAGGRKETKSPKAKQADKKRSPPVSAQQKRLNGISLYWELFKNWLPFTGIFRDLIRLRDMLITLIPFPGARNDAAAGQGHRSPVNLAAAMRGGSGMGWEGGNILAPPEAYVAGKDPGEEEQARAFPGARPQQLWPEWDGGDDAYFGPFLSSSEEEQQTEQNGNSQTSSNKNTSMGWDKISMPGSLSRKKREAEQRQWHDRWREEAIALLTWASGWGDAPSVEDRDMLVKQASMIDWSTENSIFSSQHLEEQSIESFLQSKDRLMAVNQTRPNPDALWALAMHSFWGTHGALPHPLRAKACLERLVSMTGNASAHNYLGWMEGGAWGREGWRLLGVEDKRLVEEVEDRQSKALLHYTAAAKSGDSLAQMTLAYRHNAGIGVTPNCGSTLYWYEKAATDALRRYQSGPPGGLTLPYTHLRLSDLSGGVFGPGASAASTGWAKHRPAIQAMLNRLPSDGSSDGRRLEDLLEFFTYHAQRGDPSYALKLAQIYYGGSVLGASESAARVPRDYKKARDYLMRIVRDVWPLDAQMVAKGGPTGLLAKKGEHGEDVKLNVDDTHALLAGTAASLLGRMWLRGEGVPPSHVRAWVWFSRGAEQGSSESQNGLGLMHQLGLSVPKNIKKAVEYFEMSCSAGIMSSVGGCINLGKIHFQLREYTQAAKFFDLAMKLGNSFESYYYLALINIHMGRLKIDPSDPNAYIIDAPGTASHDRCRNAVNGFKFAIERGDWKDPTFSRAERAWGKGMRGRALLGWSIAGERGYEAAQNNLAWVLDRDKKRLKISAFDIPQNNSTDRLALIHWIRSAAQDNVDALVKMGDYYYYGIGSSLPSEERLLDLDQEDVPESRTEEDVPTATSGISTIPSVSYDKAAACYSAAAEKQTSALAYWNMGFMYERGLGVPKKDYNLAKRYYDMALELNKEAYLPVLLSLAKLFFMACWDAFTNKDATALNLLNGLAFGPTGRSRVLGAMSGGFFDNGEMPYTEADEIRFQHERHEAAGQAANGAAAQGAEMGDHNLPEFYDNGPTAAAGGGSGHNVAQGGGSATNVHGTENLDGTIEGLMIVFGLAALAMLVYVRQGVQLRLERQRREEAAARAADAAGDGSGSAEDQRRRQEAAQAAQGGPPAVDPNQPFGWPLQDGNAYAGL</sequence>
<dbReference type="RefSeq" id="XP_025355540.1">
    <property type="nucleotide sequence ID" value="XM_025498692.1"/>
</dbReference>
<dbReference type="SUPFAM" id="SSF81901">
    <property type="entry name" value="HCP-like"/>
    <property type="match status" value="3"/>
</dbReference>
<dbReference type="InterPro" id="IPR050767">
    <property type="entry name" value="Sel1_AlgK"/>
</dbReference>
<feature type="compositionally biased region" description="Gly residues" evidence="2">
    <location>
        <begin position="1125"/>
        <end position="1139"/>
    </location>
</feature>
<feature type="compositionally biased region" description="Low complexity" evidence="2">
    <location>
        <begin position="1189"/>
        <end position="1202"/>
    </location>
</feature>
<dbReference type="Pfam" id="PF08238">
    <property type="entry name" value="Sel1"/>
    <property type="match status" value="6"/>
</dbReference>
<evidence type="ECO:0000256" key="2">
    <source>
        <dbReference type="SAM" id="MobiDB-lite"/>
    </source>
</evidence>
<dbReference type="GeneID" id="37020473"/>
<name>A0A316VDT9_9BASI</name>
<reference evidence="4 5" key="1">
    <citation type="journal article" date="2018" name="Mol. Biol. Evol.">
        <title>Broad Genomic Sampling Reveals a Smut Pathogenic Ancestry of the Fungal Clade Ustilaginomycotina.</title>
        <authorList>
            <person name="Kijpornyongpan T."/>
            <person name="Mondo S.J."/>
            <person name="Barry K."/>
            <person name="Sandor L."/>
            <person name="Lee J."/>
            <person name="Lipzen A."/>
            <person name="Pangilinan J."/>
            <person name="LaButti K."/>
            <person name="Hainaut M."/>
            <person name="Henrissat B."/>
            <person name="Grigoriev I.V."/>
            <person name="Spatafora J.W."/>
            <person name="Aime M.C."/>
        </authorList>
    </citation>
    <scope>NUCLEOTIDE SEQUENCE [LARGE SCALE GENOMIC DNA]</scope>
    <source>
        <strain evidence="4 5">MCA 3882</strain>
    </source>
</reference>
<dbReference type="AlphaFoldDB" id="A0A316VDT9"/>
<dbReference type="SMART" id="SM00671">
    <property type="entry name" value="SEL1"/>
    <property type="match status" value="6"/>
</dbReference>
<protein>
    <submittedName>
        <fullName evidence="4">HCP-like protein</fullName>
    </submittedName>
</protein>
<feature type="region of interest" description="Disordered" evidence="2">
    <location>
        <begin position="214"/>
        <end position="235"/>
    </location>
</feature>
<dbReference type="PANTHER" id="PTHR11102:SF147">
    <property type="entry name" value="SEL1L ADAPTOR SUBUNIT OF ERAD E3 UBIQUITIN LIGASE"/>
    <property type="match status" value="1"/>
</dbReference>
<keyword evidence="5" id="KW-1185">Reference proteome</keyword>
<dbReference type="PANTHER" id="PTHR11102">
    <property type="entry name" value="SEL-1-LIKE PROTEIN"/>
    <property type="match status" value="1"/>
</dbReference>
<proteinExistence type="inferred from homology"/>
<comment type="similarity">
    <text evidence="1">Belongs to the sel-1 family.</text>
</comment>
<dbReference type="EMBL" id="KZ819603">
    <property type="protein sequence ID" value="PWN35238.1"/>
    <property type="molecule type" value="Genomic_DNA"/>
</dbReference>
<dbReference type="InterPro" id="IPR006597">
    <property type="entry name" value="Sel1-like"/>
</dbReference>
<feature type="chain" id="PRO_5016285348" evidence="3">
    <location>
        <begin position="46"/>
        <end position="1241"/>
    </location>
</feature>
<evidence type="ECO:0000256" key="1">
    <source>
        <dbReference type="ARBA" id="ARBA00038101"/>
    </source>
</evidence>
<evidence type="ECO:0000256" key="3">
    <source>
        <dbReference type="SAM" id="SignalP"/>
    </source>
</evidence>
<dbReference type="FunCoup" id="A0A316VDT9">
    <property type="interactions" value="101"/>
</dbReference>
<dbReference type="InterPro" id="IPR019734">
    <property type="entry name" value="TPR_rpt"/>
</dbReference>
<dbReference type="SMART" id="SM00028">
    <property type="entry name" value="TPR"/>
    <property type="match status" value="2"/>
</dbReference>
<feature type="region of interest" description="Disordered" evidence="2">
    <location>
        <begin position="98"/>
        <end position="129"/>
    </location>
</feature>
<organism evidence="4 5">
    <name type="scientific">Meira miltonrushii</name>
    <dbReference type="NCBI Taxonomy" id="1280837"/>
    <lineage>
        <taxon>Eukaryota</taxon>
        <taxon>Fungi</taxon>
        <taxon>Dikarya</taxon>
        <taxon>Basidiomycota</taxon>
        <taxon>Ustilaginomycotina</taxon>
        <taxon>Exobasidiomycetes</taxon>
        <taxon>Exobasidiales</taxon>
        <taxon>Brachybasidiaceae</taxon>
        <taxon>Meira</taxon>
    </lineage>
</organism>
<dbReference type="InterPro" id="IPR011990">
    <property type="entry name" value="TPR-like_helical_dom_sf"/>
</dbReference>
<feature type="region of interest" description="Disordered" evidence="2">
    <location>
        <begin position="55"/>
        <end position="80"/>
    </location>
</feature>
<dbReference type="OrthoDB" id="27934at2759"/>
<dbReference type="GO" id="GO:0036503">
    <property type="term" value="P:ERAD pathway"/>
    <property type="evidence" value="ECO:0007669"/>
    <property type="project" value="TreeGrafter"/>
</dbReference>